<sequence length="122" mass="13039">MKTVLSKQRLLNKALLLIADDGGGQYSLHGGACTIGANFTIVVLDQPDAHYSVPLNNDAGINLFTSGYDLNFLEAGLKLNYQNNSIILSDDAELLDSTVQITKGADVIKAFKSGMTPLDYGC</sequence>
<organism evidence="2 3">
    <name type="scientific">Lentilactobacillus kisonensis F0435</name>
    <dbReference type="NCBI Taxonomy" id="797516"/>
    <lineage>
        <taxon>Bacteria</taxon>
        <taxon>Bacillati</taxon>
        <taxon>Bacillota</taxon>
        <taxon>Bacilli</taxon>
        <taxon>Lactobacillales</taxon>
        <taxon>Lactobacillaceae</taxon>
        <taxon>Lentilactobacillus</taxon>
    </lineage>
</organism>
<dbReference type="HOGENOM" id="CLU_141575_1_1_9"/>
<evidence type="ECO:0000313" key="2">
    <source>
        <dbReference type="EMBL" id="EHO53976.1"/>
    </source>
</evidence>
<dbReference type="EMBL" id="AGRJ01000031">
    <property type="protein sequence ID" value="EHO53976.1"/>
    <property type="molecule type" value="Genomic_DNA"/>
</dbReference>
<accession>H1LCJ7</accession>
<dbReference type="InterPro" id="IPR000361">
    <property type="entry name" value="ATAP_core_dom"/>
</dbReference>
<evidence type="ECO:0000259" key="1">
    <source>
        <dbReference type="Pfam" id="PF01521"/>
    </source>
</evidence>
<evidence type="ECO:0000313" key="3">
    <source>
        <dbReference type="Proteomes" id="UP000005025"/>
    </source>
</evidence>
<dbReference type="SUPFAM" id="SSF89360">
    <property type="entry name" value="HesB-like domain"/>
    <property type="match status" value="1"/>
</dbReference>
<dbReference type="STRING" id="797516.HMPREF9104_00310"/>
<reference evidence="2 3" key="1">
    <citation type="submission" date="2011-09" db="EMBL/GenBank/DDBJ databases">
        <authorList>
            <person name="Weinstock G."/>
            <person name="Sodergren E."/>
            <person name="Clifton S."/>
            <person name="Fulton L."/>
            <person name="Fulton B."/>
            <person name="Courtney L."/>
            <person name="Fronick C."/>
            <person name="Harrison M."/>
            <person name="Strong C."/>
            <person name="Farmer C."/>
            <person name="Delahaunty K."/>
            <person name="Markovic C."/>
            <person name="Hall O."/>
            <person name="Minx P."/>
            <person name="Tomlinson C."/>
            <person name="Mitreva M."/>
            <person name="Hou S."/>
            <person name="Chen J."/>
            <person name="Wollam A."/>
            <person name="Pepin K.H."/>
            <person name="Johnson M."/>
            <person name="Bhonagiri V."/>
            <person name="Zhang X."/>
            <person name="Suruliraj S."/>
            <person name="Warren W."/>
            <person name="Chinwalla A."/>
            <person name="Mardis E.R."/>
            <person name="Wilson R.K."/>
        </authorList>
    </citation>
    <scope>NUCLEOTIDE SEQUENCE [LARGE SCALE GENOMIC DNA]</scope>
    <source>
        <strain evidence="2 3">F0435</strain>
    </source>
</reference>
<dbReference type="Pfam" id="PF01521">
    <property type="entry name" value="Fe-S_biosyn"/>
    <property type="match status" value="1"/>
</dbReference>
<comment type="caution">
    <text evidence="2">The sequence shown here is derived from an EMBL/GenBank/DDBJ whole genome shotgun (WGS) entry which is preliminary data.</text>
</comment>
<dbReference type="PATRIC" id="fig|797516.3.peg.274"/>
<dbReference type="Gene3D" id="2.60.300.12">
    <property type="entry name" value="HesB-like domain"/>
    <property type="match status" value="1"/>
</dbReference>
<feature type="domain" description="Core" evidence="1">
    <location>
        <begin position="7"/>
        <end position="103"/>
    </location>
</feature>
<dbReference type="AlphaFoldDB" id="H1LCJ7"/>
<gene>
    <name evidence="2" type="ORF">HMPREF9104_00310</name>
</gene>
<proteinExistence type="predicted"/>
<dbReference type="InterPro" id="IPR035903">
    <property type="entry name" value="HesB-like_dom_sf"/>
</dbReference>
<protein>
    <recommendedName>
        <fullName evidence="1">Core domain-containing protein</fullName>
    </recommendedName>
</protein>
<name>H1LCJ7_9LACO</name>
<dbReference type="Proteomes" id="UP000005025">
    <property type="component" value="Unassembled WGS sequence"/>
</dbReference>